<comment type="caution">
    <text evidence="2">The sequence shown here is derived from an EMBL/GenBank/DDBJ whole genome shotgun (WGS) entry which is preliminary data.</text>
</comment>
<feature type="domain" description="Semialdehyde dehydrogenase NAD-binding" evidence="1">
    <location>
        <begin position="4"/>
        <end position="76"/>
    </location>
</feature>
<dbReference type="GO" id="GO:0051287">
    <property type="term" value="F:NAD binding"/>
    <property type="evidence" value="ECO:0007669"/>
    <property type="project" value="InterPro"/>
</dbReference>
<protein>
    <submittedName>
        <fullName evidence="2">Uncharacterized protein YbjT (DUF2867 family)</fullName>
    </submittedName>
</protein>
<dbReference type="Proteomes" id="UP000294616">
    <property type="component" value="Unassembled WGS sequence"/>
</dbReference>
<evidence type="ECO:0000313" key="2">
    <source>
        <dbReference type="EMBL" id="TCK82983.1"/>
    </source>
</evidence>
<dbReference type="EMBL" id="SMGO01000002">
    <property type="protein sequence ID" value="TCK82983.1"/>
    <property type="molecule type" value="Genomic_DNA"/>
</dbReference>
<dbReference type="GO" id="GO:0016620">
    <property type="term" value="F:oxidoreductase activity, acting on the aldehyde or oxo group of donors, NAD or NADP as acceptor"/>
    <property type="evidence" value="ECO:0007669"/>
    <property type="project" value="InterPro"/>
</dbReference>
<evidence type="ECO:0000313" key="3">
    <source>
        <dbReference type="Proteomes" id="UP000294616"/>
    </source>
</evidence>
<dbReference type="PANTHER" id="PTHR14097:SF7">
    <property type="entry name" value="OXIDOREDUCTASE HTATIP2"/>
    <property type="match status" value="1"/>
</dbReference>
<dbReference type="AlphaFoldDB" id="A0A4R1M027"/>
<dbReference type="RefSeq" id="WP_132223378.1">
    <property type="nucleotide sequence ID" value="NZ_SMGO01000002.1"/>
</dbReference>
<dbReference type="InterPro" id="IPR036291">
    <property type="entry name" value="NAD(P)-bd_dom_sf"/>
</dbReference>
<keyword evidence="3" id="KW-1185">Reference proteome</keyword>
<dbReference type="Pfam" id="PF01118">
    <property type="entry name" value="Semialdhyde_dh"/>
    <property type="match status" value="1"/>
</dbReference>
<proteinExistence type="predicted"/>
<name>A0A4R1M027_9SPHI</name>
<reference evidence="2 3" key="1">
    <citation type="submission" date="2019-03" db="EMBL/GenBank/DDBJ databases">
        <title>Genomic Encyclopedia of Archaeal and Bacterial Type Strains, Phase II (KMG-II): from individual species to whole genera.</title>
        <authorList>
            <person name="Goeker M."/>
        </authorList>
    </citation>
    <scope>NUCLEOTIDE SEQUENCE [LARGE SCALE GENOMIC DNA]</scope>
    <source>
        <strain evidence="2 3">DSM 22554</strain>
    </source>
</reference>
<dbReference type="InterPro" id="IPR000534">
    <property type="entry name" value="Semialdehyde_DH_NAD-bd"/>
</dbReference>
<gene>
    <name evidence="2" type="ORF">C8N28_1570</name>
</gene>
<dbReference type="SUPFAM" id="SSF51735">
    <property type="entry name" value="NAD(P)-binding Rossmann-fold domains"/>
    <property type="match status" value="1"/>
</dbReference>
<evidence type="ECO:0000259" key="1">
    <source>
        <dbReference type="Pfam" id="PF01118"/>
    </source>
</evidence>
<dbReference type="CDD" id="cd05250">
    <property type="entry name" value="CC3_like_SDR_a"/>
    <property type="match status" value="1"/>
</dbReference>
<dbReference type="OrthoDB" id="9798632at2"/>
<accession>A0A4R1M027</accession>
<dbReference type="Gene3D" id="3.40.50.720">
    <property type="entry name" value="NAD(P)-binding Rossmann-like Domain"/>
    <property type="match status" value="1"/>
</dbReference>
<sequence>MRALIFGASGLIGSELLKLALNDPYFSSVTIIVRKKLSLSNNKLTQIISTFEKLEENQDSLQGDILFSCLGTTKSKTPDQKEYYKIDHDYPVLGSKIALKNGAKYIHLVSSLGANTSSSSTYLKMKGEIEADISKLPFQGIHFYRPSLIIGKRNESRPLEKISTLIFNIINPLLIGSLKKYRSIAATDIAKAMLSQAKKEIKGIHIYQSNIIKELT</sequence>
<organism evidence="2 3">
    <name type="scientific">Albibacterium bauzanense</name>
    <dbReference type="NCBI Taxonomy" id="653929"/>
    <lineage>
        <taxon>Bacteria</taxon>
        <taxon>Pseudomonadati</taxon>
        <taxon>Bacteroidota</taxon>
        <taxon>Sphingobacteriia</taxon>
        <taxon>Sphingobacteriales</taxon>
        <taxon>Sphingobacteriaceae</taxon>
        <taxon>Albibacterium</taxon>
    </lineage>
</organism>
<dbReference type="PANTHER" id="PTHR14097">
    <property type="entry name" value="OXIDOREDUCTASE HTATIP2"/>
    <property type="match status" value="1"/>
</dbReference>